<reference evidence="2 3" key="1">
    <citation type="journal article" date="2015" name="Sci. Rep.">
        <title>Chromosome-level genome map provides insights into diverse defense mechanisms in the medicinal fungus Ganoderma sinense.</title>
        <authorList>
            <person name="Zhu Y."/>
            <person name="Xu J."/>
            <person name="Sun C."/>
            <person name="Zhou S."/>
            <person name="Xu H."/>
            <person name="Nelson D.R."/>
            <person name="Qian J."/>
            <person name="Song J."/>
            <person name="Luo H."/>
            <person name="Xiang L."/>
            <person name="Li Y."/>
            <person name="Xu Z."/>
            <person name="Ji A."/>
            <person name="Wang L."/>
            <person name="Lu S."/>
            <person name="Hayward A."/>
            <person name="Sun W."/>
            <person name="Li X."/>
            <person name="Schwartz D.C."/>
            <person name="Wang Y."/>
            <person name="Chen S."/>
        </authorList>
    </citation>
    <scope>NUCLEOTIDE SEQUENCE [LARGE SCALE GENOMIC DNA]</scope>
    <source>
        <strain evidence="2 3">ZZ0214-1</strain>
    </source>
</reference>
<protein>
    <submittedName>
        <fullName evidence="2">Uncharacterized protein</fullName>
    </submittedName>
</protein>
<proteinExistence type="predicted"/>
<feature type="compositionally biased region" description="Basic and acidic residues" evidence="1">
    <location>
        <begin position="37"/>
        <end position="48"/>
    </location>
</feature>
<comment type="caution">
    <text evidence="2">The sequence shown here is derived from an EMBL/GenBank/DDBJ whole genome shotgun (WGS) entry which is preliminary data.</text>
</comment>
<sequence>MLSSISSFLPSALQIGGDKPHQPLQESPTQITQSPTKDTEDMAVDEHGVKKKKERTNEAWPHAYLLASGTSRSADQQWLGC</sequence>
<name>A0A2G8RWF3_9APHY</name>
<accession>A0A2G8RWF3</accession>
<evidence type="ECO:0000313" key="3">
    <source>
        <dbReference type="Proteomes" id="UP000230002"/>
    </source>
</evidence>
<dbReference type="OrthoDB" id="2590746at2759"/>
<gene>
    <name evidence="2" type="ORF">GSI_11594</name>
</gene>
<dbReference type="EMBL" id="AYKW01000045">
    <property type="protein sequence ID" value="PIL25841.1"/>
    <property type="molecule type" value="Genomic_DNA"/>
</dbReference>
<organism evidence="2 3">
    <name type="scientific">Ganoderma sinense ZZ0214-1</name>
    <dbReference type="NCBI Taxonomy" id="1077348"/>
    <lineage>
        <taxon>Eukaryota</taxon>
        <taxon>Fungi</taxon>
        <taxon>Dikarya</taxon>
        <taxon>Basidiomycota</taxon>
        <taxon>Agaricomycotina</taxon>
        <taxon>Agaricomycetes</taxon>
        <taxon>Polyporales</taxon>
        <taxon>Polyporaceae</taxon>
        <taxon>Ganoderma</taxon>
    </lineage>
</organism>
<feature type="region of interest" description="Disordered" evidence="1">
    <location>
        <begin position="1"/>
        <end position="59"/>
    </location>
</feature>
<dbReference type="Proteomes" id="UP000230002">
    <property type="component" value="Unassembled WGS sequence"/>
</dbReference>
<evidence type="ECO:0000256" key="1">
    <source>
        <dbReference type="SAM" id="MobiDB-lite"/>
    </source>
</evidence>
<evidence type="ECO:0000313" key="2">
    <source>
        <dbReference type="EMBL" id="PIL25841.1"/>
    </source>
</evidence>
<dbReference type="AlphaFoldDB" id="A0A2G8RWF3"/>
<keyword evidence="3" id="KW-1185">Reference proteome</keyword>
<feature type="compositionally biased region" description="Polar residues" evidence="1">
    <location>
        <begin position="24"/>
        <end position="36"/>
    </location>
</feature>